<sequence>MLSLVVALNLQLDSTKKRIRVITREKRDYEDKFLQASLSLEKKAKELSACRERCSALETALAQLEGLNQQQLQRLASHSEAAVDTAQAQVAAAHKTLSRYQQFVRLLARELLERVKQARVQLREITLAREEQAMDSDVSLKRARETARDILNISQSDLDDIMSADGDHETEVSLCGQSSGRGKEGQKMDETLRQNDHQQGGLRPAVDQSNAPKGRRKSGPYGARDLLTFFAGEQLAAFIT</sequence>
<dbReference type="Proteomes" id="UP000245119">
    <property type="component" value="Linkage Group LG13"/>
</dbReference>
<keyword evidence="4" id="KW-1185">Reference proteome</keyword>
<organism evidence="3 4">
    <name type="scientific">Pomacea canaliculata</name>
    <name type="common">Golden apple snail</name>
    <dbReference type="NCBI Taxonomy" id="400727"/>
    <lineage>
        <taxon>Eukaryota</taxon>
        <taxon>Metazoa</taxon>
        <taxon>Spiralia</taxon>
        <taxon>Lophotrochozoa</taxon>
        <taxon>Mollusca</taxon>
        <taxon>Gastropoda</taxon>
        <taxon>Caenogastropoda</taxon>
        <taxon>Architaenioglossa</taxon>
        <taxon>Ampullarioidea</taxon>
        <taxon>Ampullariidae</taxon>
        <taxon>Pomacea</taxon>
    </lineage>
</organism>
<feature type="compositionally biased region" description="Basic and acidic residues" evidence="2">
    <location>
        <begin position="181"/>
        <end position="196"/>
    </location>
</feature>
<evidence type="ECO:0000256" key="1">
    <source>
        <dbReference type="SAM" id="Coils"/>
    </source>
</evidence>
<dbReference type="OrthoDB" id="10011458at2759"/>
<feature type="coiled-coil region" evidence="1">
    <location>
        <begin position="12"/>
        <end position="74"/>
    </location>
</feature>
<dbReference type="InterPro" id="IPR038810">
    <property type="entry name" value="CNTLN"/>
</dbReference>
<dbReference type="PANTHER" id="PTHR18957">
    <property type="entry name" value="CENTLEIN"/>
    <property type="match status" value="1"/>
</dbReference>
<dbReference type="GO" id="GO:0005814">
    <property type="term" value="C:centriole"/>
    <property type="evidence" value="ECO:0007669"/>
    <property type="project" value="TreeGrafter"/>
</dbReference>
<feature type="region of interest" description="Disordered" evidence="2">
    <location>
        <begin position="161"/>
        <end position="222"/>
    </location>
</feature>
<dbReference type="PANTHER" id="PTHR18957:SF0">
    <property type="entry name" value="CENTLEIN"/>
    <property type="match status" value="1"/>
</dbReference>
<dbReference type="EMBL" id="PZQS01000013">
    <property type="protein sequence ID" value="PVD19988.1"/>
    <property type="molecule type" value="Genomic_DNA"/>
</dbReference>
<comment type="caution">
    <text evidence="3">The sequence shown here is derived from an EMBL/GenBank/DDBJ whole genome shotgun (WGS) entry which is preliminary data.</text>
</comment>
<protein>
    <submittedName>
        <fullName evidence="3">Uncharacterized protein</fullName>
    </submittedName>
</protein>
<evidence type="ECO:0000313" key="3">
    <source>
        <dbReference type="EMBL" id="PVD19988.1"/>
    </source>
</evidence>
<keyword evidence="1" id="KW-0175">Coiled coil</keyword>
<dbReference type="GO" id="GO:0005813">
    <property type="term" value="C:centrosome"/>
    <property type="evidence" value="ECO:0007669"/>
    <property type="project" value="TreeGrafter"/>
</dbReference>
<accession>A0A2T7NFN9</accession>
<dbReference type="GO" id="GO:0010457">
    <property type="term" value="P:centriole-centriole cohesion"/>
    <property type="evidence" value="ECO:0007669"/>
    <property type="project" value="TreeGrafter"/>
</dbReference>
<evidence type="ECO:0000256" key="2">
    <source>
        <dbReference type="SAM" id="MobiDB-lite"/>
    </source>
</evidence>
<proteinExistence type="predicted"/>
<evidence type="ECO:0000313" key="4">
    <source>
        <dbReference type="Proteomes" id="UP000245119"/>
    </source>
</evidence>
<dbReference type="AlphaFoldDB" id="A0A2T7NFN9"/>
<name>A0A2T7NFN9_POMCA</name>
<reference evidence="3 4" key="1">
    <citation type="submission" date="2018-04" db="EMBL/GenBank/DDBJ databases">
        <title>The genome of golden apple snail Pomacea canaliculata provides insight into stress tolerance and invasive adaptation.</title>
        <authorList>
            <person name="Liu C."/>
            <person name="Liu B."/>
            <person name="Ren Y."/>
            <person name="Zhang Y."/>
            <person name="Wang H."/>
            <person name="Li S."/>
            <person name="Jiang F."/>
            <person name="Yin L."/>
            <person name="Zhang G."/>
            <person name="Qian W."/>
            <person name="Fan W."/>
        </authorList>
    </citation>
    <scope>NUCLEOTIDE SEQUENCE [LARGE SCALE GENOMIC DNA]</scope>
    <source>
        <strain evidence="3">SZHN2017</strain>
        <tissue evidence="3">Muscle</tissue>
    </source>
</reference>
<gene>
    <name evidence="3" type="ORF">C0Q70_20482</name>
</gene>